<dbReference type="Pfam" id="PF01231">
    <property type="entry name" value="IDO"/>
    <property type="match status" value="1"/>
</dbReference>
<dbReference type="GO" id="GO:0033754">
    <property type="term" value="F:indoleamine 2,3-dioxygenase activity"/>
    <property type="evidence" value="ECO:0007669"/>
    <property type="project" value="TreeGrafter"/>
</dbReference>
<dbReference type="PANTHER" id="PTHR28657:SF2">
    <property type="entry name" value="INDOLEAMINE 2,3-DIOXYGENASE 1"/>
    <property type="match status" value="1"/>
</dbReference>
<reference evidence="6" key="2">
    <citation type="submission" date="2025-09" db="UniProtKB">
        <authorList>
            <consortium name="Ensembl"/>
        </authorList>
    </citation>
    <scope>IDENTIFICATION</scope>
</reference>
<keyword evidence="5" id="KW-0349">Heme</keyword>
<feature type="binding site" description="proximal binding residue" evidence="5">
    <location>
        <position position="312"/>
    </location>
    <ligand>
        <name>heme b</name>
        <dbReference type="ChEBI" id="CHEBI:60344"/>
    </ligand>
    <ligandPart>
        <name>Fe</name>
        <dbReference type="ChEBI" id="CHEBI:18248"/>
    </ligandPart>
</feature>
<evidence type="ECO:0000313" key="6">
    <source>
        <dbReference type="Ensembl" id="ENSNMLP00000040546.1"/>
    </source>
</evidence>
<dbReference type="AlphaFoldDB" id="A0A8C6UYY7"/>
<evidence type="ECO:0000256" key="1">
    <source>
        <dbReference type="ARBA" id="ARBA00007119"/>
    </source>
</evidence>
<evidence type="ECO:0000256" key="2">
    <source>
        <dbReference type="ARBA" id="ARBA00022723"/>
    </source>
</evidence>
<dbReference type="Gene3D" id="1.20.58.480">
    <property type="match status" value="1"/>
</dbReference>
<dbReference type="InterPro" id="IPR000898">
    <property type="entry name" value="Indolamine_dOase"/>
</dbReference>
<evidence type="ECO:0008006" key="8">
    <source>
        <dbReference type="Google" id="ProtNLM"/>
    </source>
</evidence>
<evidence type="ECO:0000256" key="3">
    <source>
        <dbReference type="ARBA" id="ARBA00023004"/>
    </source>
</evidence>
<dbReference type="GO" id="GO:0004833">
    <property type="term" value="F:L-tryptophan 2,3-dioxygenase activity"/>
    <property type="evidence" value="ECO:0007669"/>
    <property type="project" value="TreeGrafter"/>
</dbReference>
<keyword evidence="3 5" id="KW-0408">Iron</keyword>
<protein>
    <recommendedName>
        <fullName evidence="8">Indoleamine 2,3-dioxygenase 1</fullName>
    </recommendedName>
</protein>
<dbReference type="PROSITE" id="PS00876">
    <property type="entry name" value="IDO_1"/>
    <property type="match status" value="1"/>
</dbReference>
<reference evidence="6" key="1">
    <citation type="submission" date="2025-08" db="UniProtKB">
        <authorList>
            <consortium name="Ensembl"/>
        </authorList>
    </citation>
    <scope>IDENTIFICATION</scope>
</reference>
<keyword evidence="7" id="KW-1185">Reference proteome</keyword>
<dbReference type="GO" id="GO:0005737">
    <property type="term" value="C:cytoplasm"/>
    <property type="evidence" value="ECO:0007669"/>
    <property type="project" value="TreeGrafter"/>
</dbReference>
<sequence>YSNSPLTSLTCHLLLQTKLPDYYEVWMDIACNLTHLIESRTLRDVVQKMPELSLHHLHSHRELRLAHLALGVITMGYVWQEGQMAPAQVLPRNLAVPYCLLSQKLGLPPILVYADVVLANWKLKDPNGNIEVIFSLPGGETCSGFIIVSMLVEKAAGPGIMVCTSTVPIFHISTLRLGLGEVTRALKSMKEAFELMHYSDSKKGISRWRDNPMLPNGLVYEDISDEPVLLSGGSAGQSSSIQCFDALLCVRHYDETAAFLARMREYMPAPHQRLIHSLSGSLRDFIMPCSNPDLCRSYNSCITALLDLRNYHINTVAKYVLVPAHHARLSGCPLGGVGMALDSRGAGGSNIMGFLKTVRNNTQKALIEAAVLEHTVAFR</sequence>
<organism evidence="6 7">
    <name type="scientific">Neogobius melanostomus</name>
    <name type="common">round goby</name>
    <dbReference type="NCBI Taxonomy" id="47308"/>
    <lineage>
        <taxon>Eukaryota</taxon>
        <taxon>Metazoa</taxon>
        <taxon>Chordata</taxon>
        <taxon>Craniata</taxon>
        <taxon>Vertebrata</taxon>
        <taxon>Euteleostomi</taxon>
        <taxon>Actinopterygii</taxon>
        <taxon>Neopterygii</taxon>
        <taxon>Teleostei</taxon>
        <taxon>Neoteleostei</taxon>
        <taxon>Acanthomorphata</taxon>
        <taxon>Gobiaria</taxon>
        <taxon>Gobiiformes</taxon>
        <taxon>Gobioidei</taxon>
        <taxon>Gobiidae</taxon>
        <taxon>Benthophilinae</taxon>
        <taxon>Neogobiini</taxon>
        <taxon>Neogobius</taxon>
    </lineage>
</organism>
<keyword evidence="2 5" id="KW-0479">Metal-binding</keyword>
<dbReference type="PANTHER" id="PTHR28657">
    <property type="entry name" value="INDOLEAMINE 2,3-DIOXYGENASE"/>
    <property type="match status" value="1"/>
</dbReference>
<dbReference type="SUPFAM" id="SSF140959">
    <property type="entry name" value="Indolic compounds 2,3-dioxygenase-like"/>
    <property type="match status" value="1"/>
</dbReference>
<proteinExistence type="inferred from homology"/>
<dbReference type="GO" id="GO:0019441">
    <property type="term" value="P:L-tryptophan catabolic process to kynurenine"/>
    <property type="evidence" value="ECO:0007669"/>
    <property type="project" value="InterPro"/>
</dbReference>
<name>A0A8C6UYY7_9GOBI</name>
<dbReference type="GO" id="GO:0046872">
    <property type="term" value="F:metal ion binding"/>
    <property type="evidence" value="ECO:0007669"/>
    <property type="project" value="UniProtKB-KW"/>
</dbReference>
<evidence type="ECO:0000256" key="4">
    <source>
        <dbReference type="ARBA" id="ARBA00023079"/>
    </source>
</evidence>
<dbReference type="GO" id="GO:0034354">
    <property type="term" value="P:'de novo' NAD+ biosynthetic process from L-tryptophan"/>
    <property type="evidence" value="ECO:0007669"/>
    <property type="project" value="TreeGrafter"/>
</dbReference>
<accession>A0A8C6UYY7</accession>
<dbReference type="Proteomes" id="UP000694523">
    <property type="component" value="Unplaced"/>
</dbReference>
<evidence type="ECO:0000256" key="5">
    <source>
        <dbReference type="PIRSR" id="PIRSR600898-1"/>
    </source>
</evidence>
<dbReference type="InterPro" id="IPR037217">
    <property type="entry name" value="Trp/Indoleamine_2_3_dOase-like"/>
</dbReference>
<dbReference type="Ensembl" id="ENSNMLT00000045093.1">
    <property type="protein sequence ID" value="ENSNMLP00000040546.1"/>
    <property type="gene ID" value="ENSNMLG00000024853.1"/>
</dbReference>
<evidence type="ECO:0000313" key="7">
    <source>
        <dbReference type="Proteomes" id="UP000694523"/>
    </source>
</evidence>
<keyword evidence="4" id="KW-0823">Tryptophan catabolism</keyword>
<dbReference type="GO" id="GO:0020037">
    <property type="term" value="F:heme binding"/>
    <property type="evidence" value="ECO:0007669"/>
    <property type="project" value="InterPro"/>
</dbReference>
<comment type="similarity">
    <text evidence="1">Belongs to the indoleamine 2,3-dioxygenase family.</text>
</comment>